<organism evidence="5 6">
    <name type="scientific">Phyllosticta citriasiana</name>
    <dbReference type="NCBI Taxonomy" id="595635"/>
    <lineage>
        <taxon>Eukaryota</taxon>
        <taxon>Fungi</taxon>
        <taxon>Dikarya</taxon>
        <taxon>Ascomycota</taxon>
        <taxon>Pezizomycotina</taxon>
        <taxon>Dothideomycetes</taxon>
        <taxon>Dothideomycetes incertae sedis</taxon>
        <taxon>Botryosphaeriales</taxon>
        <taxon>Phyllostictaceae</taxon>
        <taxon>Phyllosticta</taxon>
    </lineage>
</organism>
<reference evidence="5 6" key="1">
    <citation type="submission" date="2024-04" db="EMBL/GenBank/DDBJ databases">
        <title>Phyllosticta paracitricarpa is synonymous to the EU quarantine fungus P. citricarpa based on phylogenomic analyses.</title>
        <authorList>
            <consortium name="Lawrence Berkeley National Laboratory"/>
            <person name="Van Ingen-Buijs V.A."/>
            <person name="Van Westerhoven A.C."/>
            <person name="Haridas S."/>
            <person name="Skiadas P."/>
            <person name="Martin F."/>
            <person name="Groenewald J.Z."/>
            <person name="Crous P.W."/>
            <person name="Seidl M.F."/>
        </authorList>
    </citation>
    <scope>NUCLEOTIDE SEQUENCE [LARGE SCALE GENOMIC DNA]</scope>
    <source>
        <strain evidence="5 6">CBS 123371</strain>
    </source>
</reference>
<dbReference type="Gene3D" id="2.40.160.210">
    <property type="entry name" value="Acyl-CoA thioesterase, double hotdog domain"/>
    <property type="match status" value="1"/>
</dbReference>
<dbReference type="EMBL" id="JBBPHU010000003">
    <property type="protein sequence ID" value="KAK7520707.1"/>
    <property type="molecule type" value="Genomic_DNA"/>
</dbReference>
<keyword evidence="2" id="KW-0378">Hydrolase</keyword>
<evidence type="ECO:0000313" key="6">
    <source>
        <dbReference type="Proteomes" id="UP001363622"/>
    </source>
</evidence>
<comment type="caution">
    <text evidence="5">The sequence shown here is derived from an EMBL/GenBank/DDBJ whole genome shotgun (WGS) entry which is preliminary data.</text>
</comment>
<dbReference type="InterPro" id="IPR029069">
    <property type="entry name" value="HotDog_dom_sf"/>
</dbReference>
<dbReference type="Proteomes" id="UP001363622">
    <property type="component" value="Unassembled WGS sequence"/>
</dbReference>
<dbReference type="CDD" id="cd03445">
    <property type="entry name" value="Thioesterase_II_repeat2"/>
    <property type="match status" value="1"/>
</dbReference>
<feature type="domain" description="Acyl-CoA thioesterase-like N-terminal HotDog" evidence="3">
    <location>
        <begin position="42"/>
        <end position="122"/>
    </location>
</feature>
<evidence type="ECO:0000256" key="1">
    <source>
        <dbReference type="ARBA" id="ARBA00006538"/>
    </source>
</evidence>
<dbReference type="CDD" id="cd03444">
    <property type="entry name" value="Thioesterase_II_repeat1"/>
    <property type="match status" value="1"/>
</dbReference>
<gene>
    <name evidence="5" type="ORF">IWZ03DRAFT_307441</name>
</gene>
<dbReference type="Pfam" id="PF13622">
    <property type="entry name" value="4HBT_3"/>
    <property type="match status" value="1"/>
</dbReference>
<feature type="domain" description="Acyl-CoA thioesterase-like C-terminal" evidence="4">
    <location>
        <begin position="201"/>
        <end position="317"/>
    </location>
</feature>
<evidence type="ECO:0000256" key="2">
    <source>
        <dbReference type="ARBA" id="ARBA00022801"/>
    </source>
</evidence>
<dbReference type="PANTHER" id="PTHR11066:SF64">
    <property type="entry name" value="ACYL-COA THIOESTERASE (AFU_ORTHOLOGUE AFUA_1G12060)"/>
    <property type="match status" value="1"/>
</dbReference>
<comment type="similarity">
    <text evidence="1">Belongs to the C/M/P thioester hydrolase family.</text>
</comment>
<name>A0ABR1KTB9_9PEZI</name>
<evidence type="ECO:0000259" key="4">
    <source>
        <dbReference type="Pfam" id="PF20789"/>
    </source>
</evidence>
<dbReference type="InterPro" id="IPR049449">
    <property type="entry name" value="TesB_ACOT8-like_N"/>
</dbReference>
<dbReference type="InterPro" id="IPR042171">
    <property type="entry name" value="Acyl-CoA_hotdog"/>
</dbReference>
<dbReference type="InterPro" id="IPR003703">
    <property type="entry name" value="Acyl_CoA_thio"/>
</dbReference>
<keyword evidence="6" id="KW-1185">Reference proteome</keyword>
<dbReference type="InterPro" id="IPR049450">
    <property type="entry name" value="ACOT8-like_C"/>
</dbReference>
<dbReference type="PANTHER" id="PTHR11066">
    <property type="entry name" value="ACYL-COA THIOESTERASE"/>
    <property type="match status" value="1"/>
</dbReference>
<protein>
    <submittedName>
        <fullName evidence="5">Thioesterase-like superfamily-domain-containing protein</fullName>
    </submittedName>
</protein>
<evidence type="ECO:0000259" key="3">
    <source>
        <dbReference type="Pfam" id="PF13622"/>
    </source>
</evidence>
<sequence>MDNDDAAAANGNQYLPFAQLMRLDKVAEGTFKSTAKAFSPGGTTAAFGGHVYAQAAWAASQTVRRGFVVNNVTGFFILPGDTTRPFVYQVRTIRDGGRYCTRGVDVFQEPKGGICFTCTCMFKLDEESDHDCQDPYDLPRRYRSALGDRRPDEWPEAPSVDSPWYWAMQAANGGGTNHAFPGLSLRKVDMEPFNKELGPLARRQLQFYSTMGDMATVDEEPNLHACAHLYACDRNSLFLIPNHLGVGDNYSQMASLSYTVVFHVSSKELATQVKGEKRWFCQEARISRTGGHRGLHESRIWGEDGRHIATTMQDGLVRIGSPIKWEAKTGSAQKAKL</sequence>
<dbReference type="SUPFAM" id="SSF54637">
    <property type="entry name" value="Thioesterase/thiol ester dehydrase-isomerase"/>
    <property type="match status" value="2"/>
</dbReference>
<accession>A0ABR1KTB9</accession>
<proteinExistence type="inferred from homology"/>
<dbReference type="Pfam" id="PF20789">
    <property type="entry name" value="4HBT_3C"/>
    <property type="match status" value="1"/>
</dbReference>
<evidence type="ECO:0000313" key="5">
    <source>
        <dbReference type="EMBL" id="KAK7520707.1"/>
    </source>
</evidence>